<protein>
    <submittedName>
        <fullName evidence="2">Uncharacterized protein</fullName>
    </submittedName>
</protein>
<evidence type="ECO:0000313" key="2">
    <source>
        <dbReference type="EMBL" id="KAL2278482.1"/>
    </source>
</evidence>
<organism evidence="2 3">
    <name type="scientific">Diaporthe vaccinii</name>
    <dbReference type="NCBI Taxonomy" id="105482"/>
    <lineage>
        <taxon>Eukaryota</taxon>
        <taxon>Fungi</taxon>
        <taxon>Dikarya</taxon>
        <taxon>Ascomycota</taxon>
        <taxon>Pezizomycotina</taxon>
        <taxon>Sordariomycetes</taxon>
        <taxon>Sordariomycetidae</taxon>
        <taxon>Diaporthales</taxon>
        <taxon>Diaporthaceae</taxon>
        <taxon>Diaporthe</taxon>
        <taxon>Diaporthe eres species complex</taxon>
    </lineage>
</organism>
<feature type="compositionally biased region" description="Basic and acidic residues" evidence="1">
    <location>
        <begin position="19"/>
        <end position="28"/>
    </location>
</feature>
<dbReference type="Proteomes" id="UP001600888">
    <property type="component" value="Unassembled WGS sequence"/>
</dbReference>
<evidence type="ECO:0000256" key="1">
    <source>
        <dbReference type="SAM" id="MobiDB-lite"/>
    </source>
</evidence>
<proteinExistence type="predicted"/>
<reference evidence="2 3" key="1">
    <citation type="submission" date="2024-03" db="EMBL/GenBank/DDBJ databases">
        <title>A high-quality draft genome sequence of Diaporthe vaccinii, a causative agent of upright dieback and viscid rot disease in cranberry plants.</title>
        <authorList>
            <person name="Sarrasin M."/>
            <person name="Lang B.F."/>
            <person name="Burger G."/>
        </authorList>
    </citation>
    <scope>NUCLEOTIDE SEQUENCE [LARGE SCALE GENOMIC DNA]</scope>
    <source>
        <strain evidence="2 3">IS7</strain>
    </source>
</reference>
<gene>
    <name evidence="2" type="ORF">FJTKL_14404</name>
</gene>
<sequence>MNSMEHGRIPKRGERRNRKQTDGHDHLHPPHLHNRSPRYILFLCHSRTGSEAPKQQGPEGLCIVLCKQASPATMYPCTAGEYKMGLKEGENERKERSIDRAAALLAKVWDVLYS</sequence>
<name>A0ABR4E7R8_9PEZI</name>
<feature type="region of interest" description="Disordered" evidence="1">
    <location>
        <begin position="1"/>
        <end position="34"/>
    </location>
</feature>
<keyword evidence="3" id="KW-1185">Reference proteome</keyword>
<evidence type="ECO:0000313" key="3">
    <source>
        <dbReference type="Proteomes" id="UP001600888"/>
    </source>
</evidence>
<dbReference type="EMBL" id="JBAWTH010000086">
    <property type="protein sequence ID" value="KAL2278482.1"/>
    <property type="molecule type" value="Genomic_DNA"/>
</dbReference>
<feature type="compositionally biased region" description="Basic and acidic residues" evidence="1">
    <location>
        <begin position="1"/>
        <end position="12"/>
    </location>
</feature>
<accession>A0ABR4E7R8</accession>
<comment type="caution">
    <text evidence="2">The sequence shown here is derived from an EMBL/GenBank/DDBJ whole genome shotgun (WGS) entry which is preliminary data.</text>
</comment>